<dbReference type="PANTHER" id="PTHR23198:SF26">
    <property type="entry name" value="NUCLEAR PORE COMPLEX PROTEIN NUP96"/>
    <property type="match status" value="1"/>
</dbReference>
<dbReference type="InterPro" id="IPR007230">
    <property type="entry name" value="Nup98_auto-Pept-S59_dom"/>
</dbReference>
<dbReference type="GO" id="GO:0048574">
    <property type="term" value="P:long-day photoperiodism, flowering"/>
    <property type="evidence" value="ECO:0007669"/>
    <property type="project" value="EnsemblPlants"/>
</dbReference>
<dbReference type="Gene3D" id="3.30.1610.10">
    <property type="entry name" value="Peptidase S59, nucleoporin"/>
    <property type="match status" value="1"/>
</dbReference>
<dbReference type="STRING" id="13333.W1PK06"/>
<keyword evidence="5" id="KW-0811">Translocation</keyword>
<dbReference type="GO" id="GO:0031965">
    <property type="term" value="C:nuclear membrane"/>
    <property type="evidence" value="ECO:0007669"/>
    <property type="project" value="EnsemblPlants"/>
</dbReference>
<dbReference type="FunFam" id="1.25.40.690:FF:000002">
    <property type="entry name" value="Nuclear pore complex protein NUP96"/>
    <property type="match status" value="1"/>
</dbReference>
<dbReference type="InterPro" id="IPR036903">
    <property type="entry name" value="Nup98_auto-Pept-S59_dom_sf"/>
</dbReference>
<dbReference type="Gene3D" id="1.25.40.690">
    <property type="match status" value="1"/>
</dbReference>
<dbReference type="PROSITE" id="PS51434">
    <property type="entry name" value="NUP_C"/>
    <property type="match status" value="1"/>
</dbReference>
<dbReference type="GO" id="GO:0009733">
    <property type="term" value="P:response to auxin"/>
    <property type="evidence" value="ECO:0007669"/>
    <property type="project" value="EnsemblPlants"/>
</dbReference>
<evidence type="ECO:0000256" key="8">
    <source>
        <dbReference type="SAM" id="MobiDB-lite"/>
    </source>
</evidence>
<dbReference type="GO" id="GO:0005643">
    <property type="term" value="C:nuclear pore"/>
    <property type="evidence" value="ECO:0007669"/>
    <property type="project" value="UniProtKB-SubCell"/>
</dbReference>
<proteinExistence type="predicted"/>
<dbReference type="InterPro" id="IPR037665">
    <property type="entry name" value="Nucleoporin_S59-like"/>
</dbReference>
<dbReference type="GO" id="GO:0002758">
    <property type="term" value="P:innate immune response-activating signaling pathway"/>
    <property type="evidence" value="ECO:0007669"/>
    <property type="project" value="EnsemblPlants"/>
</dbReference>
<dbReference type="EMBL" id="KI393463">
    <property type="protein sequence ID" value="ERN08348.1"/>
    <property type="molecule type" value="Genomic_DNA"/>
</dbReference>
<evidence type="ECO:0000256" key="3">
    <source>
        <dbReference type="ARBA" id="ARBA00022816"/>
    </source>
</evidence>
<dbReference type="GO" id="GO:0017056">
    <property type="term" value="F:structural constituent of nuclear pore"/>
    <property type="evidence" value="ECO:0007669"/>
    <property type="project" value="EnsemblPlants"/>
</dbReference>
<keyword evidence="11" id="KW-1185">Reference proteome</keyword>
<evidence type="ECO:0000256" key="2">
    <source>
        <dbReference type="ARBA" id="ARBA00022448"/>
    </source>
</evidence>
<dbReference type="GO" id="GO:0015031">
    <property type="term" value="P:protein transport"/>
    <property type="evidence" value="ECO:0007669"/>
    <property type="project" value="UniProtKB-KW"/>
</dbReference>
<dbReference type="Pfam" id="PF12110">
    <property type="entry name" value="Nup96"/>
    <property type="match status" value="1"/>
</dbReference>
<dbReference type="PANTHER" id="PTHR23198">
    <property type="entry name" value="NUCLEOPORIN"/>
    <property type="match status" value="1"/>
</dbReference>
<evidence type="ECO:0000259" key="9">
    <source>
        <dbReference type="PROSITE" id="PS51434"/>
    </source>
</evidence>
<keyword evidence="3" id="KW-0509">mRNA transport</keyword>
<name>W1PK06_AMBTC</name>
<dbReference type="GO" id="GO:0051028">
    <property type="term" value="P:mRNA transport"/>
    <property type="evidence" value="ECO:0007669"/>
    <property type="project" value="UniProtKB-KW"/>
</dbReference>
<evidence type="ECO:0000256" key="7">
    <source>
        <dbReference type="ARBA" id="ARBA00023242"/>
    </source>
</evidence>
<keyword evidence="4" id="KW-0653">Protein transport</keyword>
<evidence type="ECO:0000256" key="5">
    <source>
        <dbReference type="ARBA" id="ARBA00023010"/>
    </source>
</evidence>
<evidence type="ECO:0000313" key="10">
    <source>
        <dbReference type="EMBL" id="ERN08348.1"/>
    </source>
</evidence>
<feature type="region of interest" description="Disordered" evidence="8">
    <location>
        <begin position="254"/>
        <end position="280"/>
    </location>
</feature>
<dbReference type="Gramene" id="ERN08348">
    <property type="protein sequence ID" value="ERN08348"/>
    <property type="gene ID" value="AMTR_s00148p00018960"/>
</dbReference>
<dbReference type="Pfam" id="PF04096">
    <property type="entry name" value="Nucleoporin2"/>
    <property type="match status" value="1"/>
</dbReference>
<comment type="subcellular location">
    <subcellularLocation>
        <location evidence="1">Nucleus</location>
        <location evidence="1">Nuclear pore complex</location>
    </subcellularLocation>
</comment>
<evidence type="ECO:0000256" key="6">
    <source>
        <dbReference type="ARBA" id="ARBA00023132"/>
    </source>
</evidence>
<keyword evidence="7" id="KW-0539">Nucleus</keyword>
<dbReference type="InterPro" id="IPR021967">
    <property type="entry name" value="Nup98_C"/>
</dbReference>
<dbReference type="AlphaFoldDB" id="W1PK06"/>
<accession>W1PK06</accession>
<keyword evidence="2" id="KW-0813">Transport</keyword>
<gene>
    <name evidence="10" type="ORF">AMTR_s00148p00018960</name>
</gene>
<evidence type="ECO:0000256" key="1">
    <source>
        <dbReference type="ARBA" id="ARBA00004567"/>
    </source>
</evidence>
<dbReference type="HOGENOM" id="CLU_012427_0_0_1"/>
<sequence>MCPMKKRKTSEVLVSRNASEMESILPVLLACDYYTVPSLSELAARECVDSGYCQRVQDFTVGRLGYGVVKFLGETDVRWLKLDQVIQFNQQEVVVYEDGYGKPLIGMGLNKAAEVTLVLKVKVGKDEVIGGQNNLELEKLRMKLKGVNERQGARFISYDPSSHQWKFLVPHFSRFGLDAEDDIDMVPIDNNNQQELGPIVKEVSQDVNEEDEMRMDVSPSAGPSGSALVHSLPAHLGLDPLKMQEMRMLMFQNGEENEDENGSLVHKTRSSRKEGADGGVHGSVLQLSAKKSSHNVSPNNTSSNSSPFKILSPLSPSLPNKQALLDYISKSGSASPPRNILMIGQNKGTPTKTTKVKGFKLDPKHETPIGTRSNIIADAGLFMGRSFRVGWGPNGLLVHSGTPICDVNASKGLSSIIHIEKVALDATVRDEDKKVKEDLINLRFDSPLRLHRSLRQDITEIETGSFKLKLQKLVCSRSRLPEVCRGHVAFVERQLDVSGLSRAERTILMHQVMAWELINVLFSEREAKGSSESAEMDDAMDMMLDKRVDYPDVESEAEPLIRRSDFSSWLQESVCHRVQEEMSRLNEGRYLETIFSLLTGRQLGAAVELAVDKGDVRMACLLSQAGGSMVNRSDMTAQIDVWKMDGLDFNFIEKERLKLYELLSGNIHGALLDSELDWKRHLGLLMWYHLPPDTSLPVIVQTYQQLLHEGRAPYPIPFYVDEGPLEEATGLNFGGHFDLTYYLMLLHANRANSTAILKTMFSSPSSTYDALDYHMIWHQRSVLEAIGALDYKDFYVLDMSFVSQLLCLGQCHLAIYVVLHMPQHDDHPHLHASIIREILFQYCETWSSHEMQRKFIEDLGIPSAWMHEALAVYYQYYGDLSMALDHLLESSNWQRAHSIFMTSVSHSLFLSSQHSEIWRLAISMEGHKSEIADWDLGAGIYIYFYLLKSSFEDENTMAEFDSLEKKNDECRAFFSRLKDSLSVWGNRLLPAARGTYSKMAEELSTLLSSRISKGSTRSSQLSCLDTILDAPMPEDIRSCHLQDAISVFTFWLSEVAS</sequence>
<protein>
    <recommendedName>
        <fullName evidence="9">Peptidase S59 domain-containing protein</fullName>
    </recommendedName>
</protein>
<dbReference type="eggNOG" id="KOG0845">
    <property type="taxonomic scope" value="Eukaryota"/>
</dbReference>
<evidence type="ECO:0000256" key="4">
    <source>
        <dbReference type="ARBA" id="ARBA00022927"/>
    </source>
</evidence>
<keyword evidence="6" id="KW-0906">Nuclear pore complex</keyword>
<dbReference type="Proteomes" id="UP000017836">
    <property type="component" value="Unassembled WGS sequence"/>
</dbReference>
<feature type="domain" description="Peptidase S59" evidence="9">
    <location>
        <begin position="30"/>
        <end position="172"/>
    </location>
</feature>
<dbReference type="SUPFAM" id="SSF82215">
    <property type="entry name" value="C-terminal autoproteolytic domain of nucleoporin nup98"/>
    <property type="match status" value="1"/>
</dbReference>
<reference evidence="11" key="1">
    <citation type="journal article" date="2013" name="Science">
        <title>The Amborella genome and the evolution of flowering plants.</title>
        <authorList>
            <consortium name="Amborella Genome Project"/>
        </authorList>
    </citation>
    <scope>NUCLEOTIDE SEQUENCE [LARGE SCALE GENOMIC DNA]</scope>
</reference>
<organism evidence="10 11">
    <name type="scientific">Amborella trichopoda</name>
    <dbReference type="NCBI Taxonomy" id="13333"/>
    <lineage>
        <taxon>Eukaryota</taxon>
        <taxon>Viridiplantae</taxon>
        <taxon>Streptophyta</taxon>
        <taxon>Embryophyta</taxon>
        <taxon>Tracheophyta</taxon>
        <taxon>Spermatophyta</taxon>
        <taxon>Magnoliopsida</taxon>
        <taxon>Amborellales</taxon>
        <taxon>Amborellaceae</taxon>
        <taxon>Amborella</taxon>
    </lineage>
</organism>
<evidence type="ECO:0000313" key="11">
    <source>
        <dbReference type="Proteomes" id="UP000017836"/>
    </source>
</evidence>
<dbReference type="OMA" id="RWKFEVD"/>